<dbReference type="STRING" id="285568.AQJ66_13400"/>
<evidence type="ECO:0000313" key="6">
    <source>
        <dbReference type="EMBL" id="KUN85500.1"/>
    </source>
</evidence>
<dbReference type="GO" id="GO:0016020">
    <property type="term" value="C:membrane"/>
    <property type="evidence" value="ECO:0007669"/>
    <property type="project" value="UniProtKB-SubCell"/>
</dbReference>
<proteinExistence type="predicted"/>
<feature type="transmembrane region" description="Helical" evidence="5">
    <location>
        <begin position="231"/>
        <end position="252"/>
    </location>
</feature>
<evidence type="ECO:0000256" key="3">
    <source>
        <dbReference type="ARBA" id="ARBA00022989"/>
    </source>
</evidence>
<dbReference type="OrthoDB" id="4538527at2"/>
<keyword evidence="4 5" id="KW-0472">Membrane</keyword>
<feature type="transmembrane region" description="Helical" evidence="5">
    <location>
        <begin position="157"/>
        <end position="180"/>
    </location>
</feature>
<dbReference type="EMBL" id="LMWX01000019">
    <property type="protein sequence ID" value="KUN85500.1"/>
    <property type="molecule type" value="Genomic_DNA"/>
</dbReference>
<keyword evidence="2 5" id="KW-0812">Transmembrane</keyword>
<comment type="subcellular location">
    <subcellularLocation>
        <location evidence="1">Membrane</location>
        <topology evidence="1">Multi-pass membrane protein</topology>
    </subcellularLocation>
</comment>
<dbReference type="AlphaFoldDB" id="A0A124I426"/>
<dbReference type="GO" id="GO:0055085">
    <property type="term" value="P:transmembrane transport"/>
    <property type="evidence" value="ECO:0007669"/>
    <property type="project" value="InterPro"/>
</dbReference>
<organism evidence="6 7">
    <name type="scientific">Streptomyces bungoensis</name>
    <dbReference type="NCBI Taxonomy" id="285568"/>
    <lineage>
        <taxon>Bacteria</taxon>
        <taxon>Bacillati</taxon>
        <taxon>Actinomycetota</taxon>
        <taxon>Actinomycetes</taxon>
        <taxon>Kitasatosporales</taxon>
        <taxon>Streptomycetaceae</taxon>
        <taxon>Streptomyces</taxon>
    </lineage>
</organism>
<feature type="transmembrane region" description="Helical" evidence="5">
    <location>
        <begin position="192"/>
        <end position="211"/>
    </location>
</feature>
<dbReference type="CDD" id="cd09319">
    <property type="entry name" value="TDT_like_1"/>
    <property type="match status" value="1"/>
</dbReference>
<dbReference type="Gene3D" id="1.50.10.150">
    <property type="entry name" value="Voltage-dependent anion channel"/>
    <property type="match status" value="1"/>
</dbReference>
<name>A0A124I426_9ACTN</name>
<evidence type="ECO:0000256" key="2">
    <source>
        <dbReference type="ARBA" id="ARBA00022692"/>
    </source>
</evidence>
<dbReference type="Proteomes" id="UP000053024">
    <property type="component" value="Unassembled WGS sequence"/>
</dbReference>
<sequence length="322" mass="33757">MPGISGLLTWWAQRPPAAGAAVMATGIVSVGLHQTGAETLSRVFLAVACVLWLALAADFAVRLLAKPRRWAAEARSPGGLTAVAATAVLGTRFSALGPRALAEALLALAAVLWVVLLFLVLRHWGPRMPGTVFLACVATQELAVLAATLAAAGSTVWLARAAMVLFWLGLILYGLALAHFDPRQLLEGAGDHWILGGALANSALCGAKLLAANSARMYLWNDDDRYVLRNVTVVLLVLDLTGYAVLVAAEALRPRLRYDECRWSTVFPMGMSAVSTLSVAAALGIGWLNPPGRALVWVAVAAWLVVAAGAVLTARAGAAEAR</sequence>
<feature type="transmembrane region" description="Helical" evidence="5">
    <location>
        <begin position="44"/>
        <end position="65"/>
    </location>
</feature>
<feature type="transmembrane region" description="Helical" evidence="5">
    <location>
        <begin position="101"/>
        <end position="120"/>
    </location>
</feature>
<dbReference type="InterPro" id="IPR004695">
    <property type="entry name" value="SLAC1/Mae1/Ssu1/TehA"/>
</dbReference>
<feature type="transmembrane region" description="Helical" evidence="5">
    <location>
        <begin position="294"/>
        <end position="314"/>
    </location>
</feature>
<protein>
    <recommendedName>
        <fullName evidence="8">Voltage-gated anion channel</fullName>
    </recommendedName>
</protein>
<accession>A0A124I426</accession>
<dbReference type="InterPro" id="IPR038665">
    <property type="entry name" value="Voltage-dep_anion_channel_sf"/>
</dbReference>
<gene>
    <name evidence="6" type="ORF">AQJ66_13400</name>
</gene>
<evidence type="ECO:0000256" key="1">
    <source>
        <dbReference type="ARBA" id="ARBA00004141"/>
    </source>
</evidence>
<keyword evidence="7" id="KW-1185">Reference proteome</keyword>
<reference evidence="6 7" key="1">
    <citation type="submission" date="2015-10" db="EMBL/GenBank/DDBJ databases">
        <title>Draft genome sequence of Streptomyces bungoensis DSM 41781, type strain for the species Streptomyces bungoensis.</title>
        <authorList>
            <person name="Ruckert C."/>
            <person name="Winkler A."/>
            <person name="Kalinowski J."/>
            <person name="Kampfer P."/>
            <person name="Glaeser S."/>
        </authorList>
    </citation>
    <scope>NUCLEOTIDE SEQUENCE [LARGE SCALE GENOMIC DNA]</scope>
    <source>
        <strain evidence="6 7">DSM 41781</strain>
    </source>
</reference>
<dbReference type="Pfam" id="PF03595">
    <property type="entry name" value="SLAC1"/>
    <property type="match status" value="1"/>
</dbReference>
<dbReference type="RefSeq" id="WP_061920545.1">
    <property type="nucleotide sequence ID" value="NZ_JBEYBH010000006.1"/>
</dbReference>
<evidence type="ECO:0000256" key="4">
    <source>
        <dbReference type="ARBA" id="ARBA00023136"/>
    </source>
</evidence>
<evidence type="ECO:0000256" key="5">
    <source>
        <dbReference type="SAM" id="Phobius"/>
    </source>
</evidence>
<comment type="caution">
    <text evidence="6">The sequence shown here is derived from an EMBL/GenBank/DDBJ whole genome shotgun (WGS) entry which is preliminary data.</text>
</comment>
<evidence type="ECO:0008006" key="8">
    <source>
        <dbReference type="Google" id="ProtNLM"/>
    </source>
</evidence>
<keyword evidence="3 5" id="KW-1133">Transmembrane helix</keyword>
<evidence type="ECO:0000313" key="7">
    <source>
        <dbReference type="Proteomes" id="UP000053024"/>
    </source>
</evidence>
<feature type="transmembrane region" description="Helical" evidence="5">
    <location>
        <begin position="264"/>
        <end position="288"/>
    </location>
</feature>